<organism evidence="1 2">
    <name type="scientific">Symbiodinium pilosum</name>
    <name type="common">Dinoflagellate</name>
    <dbReference type="NCBI Taxonomy" id="2952"/>
    <lineage>
        <taxon>Eukaryota</taxon>
        <taxon>Sar</taxon>
        <taxon>Alveolata</taxon>
        <taxon>Dinophyceae</taxon>
        <taxon>Suessiales</taxon>
        <taxon>Symbiodiniaceae</taxon>
        <taxon>Symbiodinium</taxon>
    </lineage>
</organism>
<reference evidence="1" key="1">
    <citation type="submission" date="2021-02" db="EMBL/GenBank/DDBJ databases">
        <authorList>
            <person name="Dougan E. K."/>
            <person name="Rhodes N."/>
            <person name="Thang M."/>
            <person name="Chan C."/>
        </authorList>
    </citation>
    <scope>NUCLEOTIDE SEQUENCE</scope>
</reference>
<name>A0A812KH05_SYMPI</name>
<keyword evidence="2" id="KW-1185">Reference proteome</keyword>
<dbReference type="EMBL" id="CAJNIZ010003930">
    <property type="protein sequence ID" value="CAE7227341.1"/>
    <property type="molecule type" value="Genomic_DNA"/>
</dbReference>
<proteinExistence type="predicted"/>
<evidence type="ECO:0000313" key="2">
    <source>
        <dbReference type="Proteomes" id="UP000649617"/>
    </source>
</evidence>
<protein>
    <submittedName>
        <fullName evidence="1">Parp12 protein</fullName>
    </submittedName>
</protein>
<gene>
    <name evidence="1" type="primary">Parp12</name>
    <name evidence="1" type="ORF">SPIL2461_LOCUS3281</name>
</gene>
<evidence type="ECO:0000313" key="1">
    <source>
        <dbReference type="EMBL" id="CAE7227341.1"/>
    </source>
</evidence>
<accession>A0A812KH05</accession>
<comment type="caution">
    <text evidence="1">The sequence shown here is derived from an EMBL/GenBank/DDBJ whole genome shotgun (WGS) entry which is preliminary data.</text>
</comment>
<dbReference type="AlphaFoldDB" id="A0A812KH05"/>
<sequence length="126" mass="13286">MFLMQRARAKSAHGIQKLSALASVPGQACSMRKDRTFFAEPGLEPDGQEGLMTMSQPVFNCGEPLAADVHKKILLHGNSSENADAIAASGDAYSASETWEVAHRPPNCMGPAGTHGSVVVNPFSSC</sequence>
<dbReference type="Proteomes" id="UP000649617">
    <property type="component" value="Unassembled WGS sequence"/>
</dbReference>